<reference evidence="1" key="1">
    <citation type="submission" date="2021-03" db="EMBL/GenBank/DDBJ databases">
        <title>Chromosome level genome of the anhydrobiotic midge Polypedilum vanderplanki.</title>
        <authorList>
            <person name="Yoshida Y."/>
            <person name="Kikawada T."/>
            <person name="Gusev O."/>
        </authorList>
    </citation>
    <scope>NUCLEOTIDE SEQUENCE</scope>
    <source>
        <strain evidence="1">NIAS01</strain>
        <tissue evidence="1">Whole body or cell culture</tissue>
    </source>
</reference>
<dbReference type="AlphaFoldDB" id="A0A9J6BZT9"/>
<name>A0A9J6BZT9_POLVA</name>
<keyword evidence="2" id="KW-1185">Reference proteome</keyword>
<comment type="caution">
    <text evidence="1">The sequence shown here is derived from an EMBL/GenBank/DDBJ whole genome shotgun (WGS) entry which is preliminary data.</text>
</comment>
<organism evidence="1 2">
    <name type="scientific">Polypedilum vanderplanki</name>
    <name type="common">Sleeping chironomid midge</name>
    <dbReference type="NCBI Taxonomy" id="319348"/>
    <lineage>
        <taxon>Eukaryota</taxon>
        <taxon>Metazoa</taxon>
        <taxon>Ecdysozoa</taxon>
        <taxon>Arthropoda</taxon>
        <taxon>Hexapoda</taxon>
        <taxon>Insecta</taxon>
        <taxon>Pterygota</taxon>
        <taxon>Neoptera</taxon>
        <taxon>Endopterygota</taxon>
        <taxon>Diptera</taxon>
        <taxon>Nematocera</taxon>
        <taxon>Chironomoidea</taxon>
        <taxon>Chironomidae</taxon>
        <taxon>Chironominae</taxon>
        <taxon>Polypedilum</taxon>
        <taxon>Polypedilum</taxon>
    </lineage>
</organism>
<gene>
    <name evidence="1" type="ORF">PVAND_005389</name>
</gene>
<evidence type="ECO:0000313" key="1">
    <source>
        <dbReference type="EMBL" id="KAG5675489.1"/>
    </source>
</evidence>
<sequence length="368" mass="42599">MDFADNFKNLIETEINKARNIIDELDKIKSTDDLLKSVYQFSEEFNTHFVKYSTLLRTLEDVDKDQTIFTLKQKESGNAAFNEGFMFIEGKKKICQQYEITKAAVTKNAVNTITLSPIKIKPFKGNTLEWISFKHSFNSIIGNNDNITDDTKLLHLKANVDGEVIGIIQHYQASDFQQAFAALEDKYGGTKQIISSEISRILNLKVLQKNKEDIENFLINIKTFNYNLKKIDIDVNTWNPLFNEVLIRKMSVEMKEEFHEFCEYSSIQDATIENWQTFLQKKFDRLPTHSKSQDKKKEKKSCSICAKKHYANRCDLLKAAQSKLDFLKQRKLCIKCAAHPDHEKCNNEKKLSCRECKGAHLSILHSIN</sequence>
<accession>A0A9J6BZT9</accession>
<dbReference type="Pfam" id="PF03564">
    <property type="entry name" value="DUF1759"/>
    <property type="match status" value="1"/>
</dbReference>
<dbReference type="PANTHER" id="PTHR22954:SF3">
    <property type="entry name" value="PROTEIN CBG08539"/>
    <property type="match status" value="1"/>
</dbReference>
<protein>
    <submittedName>
        <fullName evidence="1">Uncharacterized protein</fullName>
    </submittedName>
</protein>
<dbReference type="PANTHER" id="PTHR22954">
    <property type="entry name" value="RETROVIRAL PROTEASE-RELATED"/>
    <property type="match status" value="1"/>
</dbReference>
<dbReference type="InterPro" id="IPR005312">
    <property type="entry name" value="DUF1759"/>
</dbReference>
<dbReference type="Proteomes" id="UP001107558">
    <property type="component" value="Chromosome 2"/>
</dbReference>
<dbReference type="EMBL" id="JADBJN010000002">
    <property type="protein sequence ID" value="KAG5675489.1"/>
    <property type="molecule type" value="Genomic_DNA"/>
</dbReference>
<dbReference type="OrthoDB" id="5989194at2759"/>
<proteinExistence type="predicted"/>
<evidence type="ECO:0000313" key="2">
    <source>
        <dbReference type="Proteomes" id="UP001107558"/>
    </source>
</evidence>